<evidence type="ECO:0000313" key="2">
    <source>
        <dbReference type="Proteomes" id="UP000588017"/>
    </source>
</evidence>
<dbReference type="AlphaFoldDB" id="A0A841KEU1"/>
<accession>A0A841KEU1</accession>
<dbReference type="EMBL" id="JACHEH010000007">
    <property type="protein sequence ID" value="MBB6169494.1"/>
    <property type="molecule type" value="Genomic_DNA"/>
</dbReference>
<name>A0A841KEU1_9HYPH</name>
<reference evidence="1 2" key="1">
    <citation type="submission" date="2020-08" db="EMBL/GenBank/DDBJ databases">
        <title>Genomic Encyclopedia of Type Strains, Phase IV (KMG-IV): sequencing the most valuable type-strain genomes for metagenomic binning, comparative biology and taxonomic classification.</title>
        <authorList>
            <person name="Goeker M."/>
        </authorList>
    </citation>
    <scope>NUCLEOTIDE SEQUENCE [LARGE SCALE GENOMIC DNA]</scope>
    <source>
        <strain evidence="1 2">DSM 101465</strain>
    </source>
</reference>
<evidence type="ECO:0000313" key="1">
    <source>
        <dbReference type="EMBL" id="MBB6169494.1"/>
    </source>
</evidence>
<dbReference type="RefSeq" id="WP_183335895.1">
    <property type="nucleotide sequence ID" value="NZ_BMHX01000007.1"/>
</dbReference>
<proteinExistence type="predicted"/>
<keyword evidence="2" id="KW-1185">Reference proteome</keyword>
<dbReference type="Proteomes" id="UP000588017">
    <property type="component" value="Unassembled WGS sequence"/>
</dbReference>
<gene>
    <name evidence="1" type="ORF">HNQ73_003136</name>
</gene>
<comment type="caution">
    <text evidence="1">The sequence shown here is derived from an EMBL/GenBank/DDBJ whole genome shotgun (WGS) entry which is preliminary data.</text>
</comment>
<organism evidence="1 2">
    <name type="scientific">Chelatococcus composti</name>
    <dbReference type="NCBI Taxonomy" id="1743235"/>
    <lineage>
        <taxon>Bacteria</taxon>
        <taxon>Pseudomonadati</taxon>
        <taxon>Pseudomonadota</taxon>
        <taxon>Alphaproteobacteria</taxon>
        <taxon>Hyphomicrobiales</taxon>
        <taxon>Chelatococcaceae</taxon>
        <taxon>Chelatococcus</taxon>
    </lineage>
</organism>
<sequence>MPQALALLPRGRAWGTHEGGPGPETVLYRYWAAVCDVFASLCERLCALRQEFWCATHSETRELWLEEYGLPDLCDPYPDLCAKVRAQGGARCEDLAALVAPLGWAISCADAEDACGAIASCAQTGCSQAAGGPPRNTIIIYVDIDNSPAFVGDLATPPLAGRTMGGSSLACEPDISALRCVIDRVAHAHLEVQYVIIPPPVYILVNDDGDYLETGAGLPILAE</sequence>
<protein>
    <submittedName>
        <fullName evidence="1">Uncharacterized protein</fullName>
    </submittedName>
</protein>